<evidence type="ECO:0000313" key="2">
    <source>
        <dbReference type="Proteomes" id="UP000789920"/>
    </source>
</evidence>
<feature type="non-terminal residue" evidence="1">
    <location>
        <position position="1"/>
    </location>
</feature>
<protein>
    <submittedName>
        <fullName evidence="1">19985_t:CDS:1</fullName>
    </submittedName>
</protein>
<dbReference type="EMBL" id="CAJVQC010010860">
    <property type="protein sequence ID" value="CAG8621414.1"/>
    <property type="molecule type" value="Genomic_DNA"/>
</dbReference>
<comment type="caution">
    <text evidence="1">The sequence shown here is derived from an EMBL/GenBank/DDBJ whole genome shotgun (WGS) entry which is preliminary data.</text>
</comment>
<keyword evidence="2" id="KW-1185">Reference proteome</keyword>
<reference evidence="1" key="1">
    <citation type="submission" date="2021-06" db="EMBL/GenBank/DDBJ databases">
        <authorList>
            <person name="Kallberg Y."/>
            <person name="Tangrot J."/>
            <person name="Rosling A."/>
        </authorList>
    </citation>
    <scope>NUCLEOTIDE SEQUENCE</scope>
    <source>
        <strain evidence="1">MA461A</strain>
    </source>
</reference>
<evidence type="ECO:0000313" key="1">
    <source>
        <dbReference type="EMBL" id="CAG8621414.1"/>
    </source>
</evidence>
<organism evidence="1 2">
    <name type="scientific">Racocetra persica</name>
    <dbReference type="NCBI Taxonomy" id="160502"/>
    <lineage>
        <taxon>Eukaryota</taxon>
        <taxon>Fungi</taxon>
        <taxon>Fungi incertae sedis</taxon>
        <taxon>Mucoromycota</taxon>
        <taxon>Glomeromycotina</taxon>
        <taxon>Glomeromycetes</taxon>
        <taxon>Diversisporales</taxon>
        <taxon>Gigasporaceae</taxon>
        <taxon>Racocetra</taxon>
    </lineage>
</organism>
<sequence>TNAKLQDLLDDISQIVNTKLNDLDNKLKALYNYLIYPIKAKELLSISKEDIVYKFPDDNQVIVDIINLFKTTN</sequence>
<gene>
    <name evidence="1" type="ORF">RPERSI_LOCUS6729</name>
</gene>
<proteinExistence type="predicted"/>
<accession>A0ACA9N164</accession>
<name>A0ACA9N164_9GLOM</name>
<dbReference type="Proteomes" id="UP000789920">
    <property type="component" value="Unassembled WGS sequence"/>
</dbReference>